<comment type="caution">
    <text evidence="1">The sequence shown here is derived from an EMBL/GenBank/DDBJ whole genome shotgun (WGS) entry which is preliminary data.</text>
</comment>
<evidence type="ECO:0000313" key="1">
    <source>
        <dbReference type="EMBL" id="CAH1777160.1"/>
    </source>
</evidence>
<keyword evidence="2" id="KW-1185">Reference proteome</keyword>
<protein>
    <submittedName>
        <fullName evidence="1">Uncharacterized protein</fullName>
    </submittedName>
</protein>
<dbReference type="EMBL" id="CAIIXF020000002">
    <property type="protein sequence ID" value="CAH1777160.1"/>
    <property type="molecule type" value="Genomic_DNA"/>
</dbReference>
<proteinExistence type="predicted"/>
<evidence type="ECO:0000313" key="2">
    <source>
        <dbReference type="Proteomes" id="UP000749559"/>
    </source>
</evidence>
<dbReference type="AlphaFoldDB" id="A0A8J1THR0"/>
<sequence>MSYTTCAEEFHLETGMMLRLNQMIVMMLPAVVLIGHQSTADPTTTPEIPPMAVLPHLHGLTDAAHLGLHTIACSDCIIPLRLNKKKKRGFDLKNRCCIITYSLQENDQQNRAMLAYIHSINCFSNCKHAYKLFNIDERKTCVKEALADAVWDGFGKYDIQRQLFCSRRDNKCLSLEVDPNIYIQNCCSISKKILEYKCKSYKKCKKQSLIE</sequence>
<name>A0A8J1THR0_OWEFU</name>
<organism evidence="1 2">
    <name type="scientific">Owenia fusiformis</name>
    <name type="common">Polychaete worm</name>
    <dbReference type="NCBI Taxonomy" id="6347"/>
    <lineage>
        <taxon>Eukaryota</taxon>
        <taxon>Metazoa</taxon>
        <taxon>Spiralia</taxon>
        <taxon>Lophotrochozoa</taxon>
        <taxon>Annelida</taxon>
        <taxon>Polychaeta</taxon>
        <taxon>Sedentaria</taxon>
        <taxon>Canalipalpata</taxon>
        <taxon>Sabellida</taxon>
        <taxon>Oweniida</taxon>
        <taxon>Oweniidae</taxon>
        <taxon>Owenia</taxon>
    </lineage>
</organism>
<gene>
    <name evidence="1" type="ORF">OFUS_LOCUS4237</name>
</gene>
<reference evidence="1" key="1">
    <citation type="submission" date="2022-03" db="EMBL/GenBank/DDBJ databases">
        <authorList>
            <person name="Martin C."/>
        </authorList>
    </citation>
    <scope>NUCLEOTIDE SEQUENCE</scope>
</reference>
<accession>A0A8J1THR0</accession>
<dbReference type="Proteomes" id="UP000749559">
    <property type="component" value="Unassembled WGS sequence"/>
</dbReference>